<protein>
    <submittedName>
        <fullName evidence="1">Uncharacterized protein</fullName>
    </submittedName>
</protein>
<evidence type="ECO:0000313" key="1">
    <source>
        <dbReference type="EMBL" id="KNZ47463.1"/>
    </source>
</evidence>
<dbReference type="PANTHER" id="PTHR33559">
    <property type="entry name" value="PROTEASOME ASSEMBLY CHAPERONE 4"/>
    <property type="match status" value="1"/>
</dbReference>
<dbReference type="Proteomes" id="UP000037035">
    <property type="component" value="Unassembled WGS sequence"/>
</dbReference>
<accession>A0A0L6UFZ7</accession>
<name>A0A0L6UFZ7_9BASI</name>
<organism evidence="1 2">
    <name type="scientific">Puccinia sorghi</name>
    <dbReference type="NCBI Taxonomy" id="27349"/>
    <lineage>
        <taxon>Eukaryota</taxon>
        <taxon>Fungi</taxon>
        <taxon>Dikarya</taxon>
        <taxon>Basidiomycota</taxon>
        <taxon>Pucciniomycotina</taxon>
        <taxon>Pucciniomycetes</taxon>
        <taxon>Pucciniales</taxon>
        <taxon>Pucciniaceae</taxon>
        <taxon>Puccinia</taxon>
    </lineage>
</organism>
<keyword evidence="2" id="KW-1185">Reference proteome</keyword>
<dbReference type="EMBL" id="LAVV01011696">
    <property type="protein sequence ID" value="KNZ47463.1"/>
    <property type="molecule type" value="Genomic_DNA"/>
</dbReference>
<dbReference type="GO" id="GO:0043248">
    <property type="term" value="P:proteasome assembly"/>
    <property type="evidence" value="ECO:0007669"/>
    <property type="project" value="InterPro"/>
</dbReference>
<sequence length="187" mass="20989">MEGRPTSWTEAETRITTEAYHVKMDVPAQTSLPDFLFHFTRLTQSMLVWIGSVSTDPSTANLPSAPHACLANDWSCSVPPSSRFPAISTRLNSCSPTDAFSQTLAQKIGSIAFPSVLLNSEKKKQWIRKMIRFCWAHHVFLAQRFKIQVFVSIDIPSSILASNSRIKFELEKQLFGHIQAMLSTKST</sequence>
<dbReference type="PANTHER" id="PTHR33559:SF1">
    <property type="entry name" value="PROTEASOME ASSEMBLY CHAPERONE 4"/>
    <property type="match status" value="1"/>
</dbReference>
<proteinExistence type="predicted"/>
<reference evidence="1 2" key="1">
    <citation type="submission" date="2015-08" db="EMBL/GenBank/DDBJ databases">
        <title>Next Generation Sequencing and Analysis of the Genome of Puccinia sorghi L Schw, the Causal Agent of Maize Common Rust.</title>
        <authorList>
            <person name="Rochi L."/>
            <person name="Burguener G."/>
            <person name="Darino M."/>
            <person name="Turjanski A."/>
            <person name="Kreff E."/>
            <person name="Dieguez M.J."/>
            <person name="Sacco F."/>
        </authorList>
    </citation>
    <scope>NUCLEOTIDE SEQUENCE [LARGE SCALE GENOMIC DNA]</scope>
    <source>
        <strain evidence="1 2">RO10H11247</strain>
    </source>
</reference>
<dbReference type="AlphaFoldDB" id="A0A0L6UFZ7"/>
<evidence type="ECO:0000313" key="2">
    <source>
        <dbReference type="Proteomes" id="UP000037035"/>
    </source>
</evidence>
<dbReference type="VEuPathDB" id="FungiDB:VP01_637g16"/>
<dbReference type="OrthoDB" id="368507at2759"/>
<dbReference type="Pfam" id="PF16093">
    <property type="entry name" value="PAC4"/>
    <property type="match status" value="1"/>
</dbReference>
<comment type="caution">
    <text evidence="1">The sequence shown here is derived from an EMBL/GenBank/DDBJ whole genome shotgun (WGS) entry which is preliminary data.</text>
</comment>
<dbReference type="InterPro" id="IPR032157">
    <property type="entry name" value="PAC4"/>
</dbReference>
<gene>
    <name evidence="1" type="ORF">VP01_637g16</name>
</gene>